<reference evidence="1 2" key="1">
    <citation type="submission" date="2018-06" db="EMBL/GenBank/DDBJ databases">
        <authorList>
            <person name="Strepis N."/>
        </authorList>
    </citation>
    <scope>NUCLEOTIDE SEQUENCE [LARGE SCALE GENOMIC DNA]</scope>
    <source>
        <strain evidence="1">LUCI</strain>
    </source>
</reference>
<protein>
    <submittedName>
        <fullName evidence="1">Uncharacterized protein</fullName>
    </submittedName>
</protein>
<proteinExistence type="predicted"/>
<sequence>MSMANYNFILCKNFTKSGVPISKTTQFTLADPFIVSLVILDNLEPNSEFTIETVWKYKTQVLFHHKKKFRVAANSICHRFESFIKMAQIEYKKMYGSWNVSLIINGNEASSLDFIVTNPMTNYGNNNCRYSNNSIINISF</sequence>
<evidence type="ECO:0000313" key="1">
    <source>
        <dbReference type="EMBL" id="VBB09168.1"/>
    </source>
</evidence>
<gene>
    <name evidence="1" type="ORF">LUCI_4454</name>
</gene>
<accession>A0A498RJH1</accession>
<dbReference type="Proteomes" id="UP000277811">
    <property type="component" value="Unassembled WGS sequence"/>
</dbReference>
<evidence type="ECO:0000313" key="2">
    <source>
        <dbReference type="Proteomes" id="UP000277811"/>
    </source>
</evidence>
<organism evidence="1 2">
    <name type="scientific">Lucifera butyrica</name>
    <dbReference type="NCBI Taxonomy" id="1351585"/>
    <lineage>
        <taxon>Bacteria</taxon>
        <taxon>Bacillati</taxon>
        <taxon>Bacillota</taxon>
        <taxon>Negativicutes</taxon>
        <taxon>Veillonellales</taxon>
        <taxon>Veillonellaceae</taxon>
        <taxon>Lucifera</taxon>
    </lineage>
</organism>
<dbReference type="EMBL" id="UPPP01000107">
    <property type="protein sequence ID" value="VBB09168.1"/>
    <property type="molecule type" value="Genomic_DNA"/>
</dbReference>
<keyword evidence="2" id="KW-1185">Reference proteome</keyword>
<dbReference type="AlphaFoldDB" id="A0A498RJH1"/>
<name>A0A498RJH1_9FIRM</name>